<dbReference type="InterPro" id="IPR013249">
    <property type="entry name" value="RNA_pol_sigma70_r4_t2"/>
</dbReference>
<dbReference type="Proteomes" id="UP000179076">
    <property type="component" value="Unassembled WGS sequence"/>
</dbReference>
<evidence type="ECO:0000313" key="8">
    <source>
        <dbReference type="EMBL" id="OGI69123.1"/>
    </source>
</evidence>
<dbReference type="InterPro" id="IPR014284">
    <property type="entry name" value="RNA_pol_sigma-70_dom"/>
</dbReference>
<feature type="domain" description="RNA polymerase sigma-70 region 2" evidence="6">
    <location>
        <begin position="31"/>
        <end position="92"/>
    </location>
</feature>
<evidence type="ECO:0000256" key="3">
    <source>
        <dbReference type="ARBA" id="ARBA00023082"/>
    </source>
</evidence>
<dbReference type="SUPFAM" id="SSF88946">
    <property type="entry name" value="Sigma2 domain of RNA polymerase sigma factors"/>
    <property type="match status" value="1"/>
</dbReference>
<dbReference type="InterPro" id="IPR013324">
    <property type="entry name" value="RNA_pol_sigma_r3/r4-like"/>
</dbReference>
<evidence type="ECO:0000256" key="5">
    <source>
        <dbReference type="ARBA" id="ARBA00023163"/>
    </source>
</evidence>
<evidence type="ECO:0000313" key="9">
    <source>
        <dbReference type="Proteomes" id="UP000179076"/>
    </source>
</evidence>
<dbReference type="PANTHER" id="PTHR43133:SF8">
    <property type="entry name" value="RNA POLYMERASE SIGMA FACTOR HI_1459-RELATED"/>
    <property type="match status" value="1"/>
</dbReference>
<dbReference type="InterPro" id="IPR036388">
    <property type="entry name" value="WH-like_DNA-bd_sf"/>
</dbReference>
<keyword evidence="3" id="KW-0731">Sigma factor</keyword>
<proteinExistence type="inferred from homology"/>
<dbReference type="Pfam" id="PF04542">
    <property type="entry name" value="Sigma70_r2"/>
    <property type="match status" value="1"/>
</dbReference>
<dbReference type="EMBL" id="MFSP01000029">
    <property type="protein sequence ID" value="OGI69123.1"/>
    <property type="molecule type" value="Genomic_DNA"/>
</dbReference>
<evidence type="ECO:0000256" key="4">
    <source>
        <dbReference type="ARBA" id="ARBA00023125"/>
    </source>
</evidence>
<reference evidence="8 9" key="1">
    <citation type="journal article" date="2016" name="Nat. Commun.">
        <title>Thousands of microbial genomes shed light on interconnected biogeochemical processes in an aquifer system.</title>
        <authorList>
            <person name="Anantharaman K."/>
            <person name="Brown C.T."/>
            <person name="Hug L.A."/>
            <person name="Sharon I."/>
            <person name="Castelle C.J."/>
            <person name="Probst A.J."/>
            <person name="Thomas B.C."/>
            <person name="Singh A."/>
            <person name="Wilkins M.J."/>
            <person name="Karaoz U."/>
            <person name="Brodie E.L."/>
            <person name="Williams K.H."/>
            <person name="Hubbard S.S."/>
            <person name="Banfield J.F."/>
        </authorList>
    </citation>
    <scope>NUCLEOTIDE SEQUENCE [LARGE SCALE GENOMIC DNA]</scope>
</reference>
<protein>
    <recommendedName>
        <fullName evidence="10">RNA polymerase sigma-70 region 2 domain-containing protein</fullName>
    </recommendedName>
</protein>
<keyword evidence="4" id="KW-0238">DNA-binding</keyword>
<dbReference type="GO" id="GO:0006352">
    <property type="term" value="P:DNA-templated transcription initiation"/>
    <property type="evidence" value="ECO:0007669"/>
    <property type="project" value="InterPro"/>
</dbReference>
<dbReference type="Pfam" id="PF08281">
    <property type="entry name" value="Sigma70_r4_2"/>
    <property type="match status" value="1"/>
</dbReference>
<evidence type="ECO:0000259" key="6">
    <source>
        <dbReference type="Pfam" id="PF04542"/>
    </source>
</evidence>
<name>A0A1F6VHL0_9PROT</name>
<dbReference type="NCBIfam" id="TIGR02937">
    <property type="entry name" value="sigma70-ECF"/>
    <property type="match status" value="1"/>
</dbReference>
<dbReference type="InterPro" id="IPR013325">
    <property type="entry name" value="RNA_pol_sigma_r2"/>
</dbReference>
<feature type="domain" description="RNA polymerase sigma factor 70 region 4 type 2" evidence="7">
    <location>
        <begin position="137"/>
        <end position="188"/>
    </location>
</feature>
<dbReference type="InterPro" id="IPR007627">
    <property type="entry name" value="RNA_pol_sigma70_r2"/>
</dbReference>
<evidence type="ECO:0000256" key="1">
    <source>
        <dbReference type="ARBA" id="ARBA00010641"/>
    </source>
</evidence>
<dbReference type="InterPro" id="IPR039425">
    <property type="entry name" value="RNA_pol_sigma-70-like"/>
</dbReference>
<keyword evidence="5" id="KW-0804">Transcription</keyword>
<comment type="similarity">
    <text evidence="1">Belongs to the sigma-70 factor family. ECF subfamily.</text>
</comment>
<accession>A0A1F6VHL0</accession>
<evidence type="ECO:0000256" key="2">
    <source>
        <dbReference type="ARBA" id="ARBA00023015"/>
    </source>
</evidence>
<gene>
    <name evidence="8" type="ORF">A2W18_06190</name>
</gene>
<dbReference type="GO" id="GO:0016987">
    <property type="term" value="F:sigma factor activity"/>
    <property type="evidence" value="ECO:0007669"/>
    <property type="project" value="UniProtKB-KW"/>
</dbReference>
<sequence>MTPLHENQLMEYVDAAIAGNVDALEHLLIALKDPLFRLALRMLGNFADAEDATQEVLIKITTALSAFERRSSIRTWAFRVAVNHLRDLASRRAPTFESFDAVAEQLEKGIAATADFAIASHPDPVSELEAREVGLHCMQGILMCLDVDERLAFVLSEVLDLDTANAAKVANISAVAYRQRVSRARRRLEAFMGAHCGLINADVPCSCARQAQALRRARNGKPIPIKFARGGDPAVADEIQQARVEISRLQRVALVFRASPEWSAPDGLVGRIRELLKSSPLLANGWRQ</sequence>
<comment type="caution">
    <text evidence="8">The sequence shown here is derived from an EMBL/GenBank/DDBJ whole genome shotgun (WGS) entry which is preliminary data.</text>
</comment>
<dbReference type="AlphaFoldDB" id="A0A1F6VHL0"/>
<keyword evidence="2" id="KW-0805">Transcription regulation</keyword>
<organism evidence="8 9">
    <name type="scientific">Candidatus Muproteobacteria bacterium RBG_16_60_9</name>
    <dbReference type="NCBI Taxonomy" id="1817755"/>
    <lineage>
        <taxon>Bacteria</taxon>
        <taxon>Pseudomonadati</taxon>
        <taxon>Pseudomonadota</taxon>
        <taxon>Candidatus Muproteobacteria</taxon>
    </lineage>
</organism>
<dbReference type="SUPFAM" id="SSF88659">
    <property type="entry name" value="Sigma3 and sigma4 domains of RNA polymerase sigma factors"/>
    <property type="match status" value="1"/>
</dbReference>
<dbReference type="GO" id="GO:0003677">
    <property type="term" value="F:DNA binding"/>
    <property type="evidence" value="ECO:0007669"/>
    <property type="project" value="UniProtKB-KW"/>
</dbReference>
<dbReference type="PANTHER" id="PTHR43133">
    <property type="entry name" value="RNA POLYMERASE ECF-TYPE SIGMA FACTO"/>
    <property type="match status" value="1"/>
</dbReference>
<evidence type="ECO:0000259" key="7">
    <source>
        <dbReference type="Pfam" id="PF08281"/>
    </source>
</evidence>
<evidence type="ECO:0008006" key="10">
    <source>
        <dbReference type="Google" id="ProtNLM"/>
    </source>
</evidence>
<dbReference type="Gene3D" id="1.10.10.10">
    <property type="entry name" value="Winged helix-like DNA-binding domain superfamily/Winged helix DNA-binding domain"/>
    <property type="match status" value="1"/>
</dbReference>
<dbReference type="Gene3D" id="1.10.1740.10">
    <property type="match status" value="1"/>
</dbReference>